<dbReference type="EMBL" id="QGUI01000031">
    <property type="protein sequence ID" value="PZN01181.1"/>
    <property type="molecule type" value="Genomic_DNA"/>
</dbReference>
<evidence type="ECO:0000313" key="4">
    <source>
        <dbReference type="EMBL" id="MFO7194142.1"/>
    </source>
</evidence>
<dbReference type="Gene3D" id="3.40.50.1110">
    <property type="entry name" value="SGNH hydrolase"/>
    <property type="match status" value="1"/>
</dbReference>
<feature type="domain" description="SGNH hydrolase-type esterase" evidence="3">
    <location>
        <begin position="58"/>
        <end position="327"/>
    </location>
</feature>
<dbReference type="InterPro" id="IPR013830">
    <property type="entry name" value="SGNH_hydro"/>
</dbReference>
<dbReference type="SUPFAM" id="SSF52266">
    <property type="entry name" value="SGNH hydrolase"/>
    <property type="match status" value="1"/>
</dbReference>
<keyword evidence="2" id="KW-0472">Membrane</keyword>
<protein>
    <submittedName>
        <fullName evidence="4">GDSL-type esterase/lipase family protein</fullName>
    </submittedName>
</protein>
<evidence type="ECO:0000259" key="3">
    <source>
        <dbReference type="Pfam" id="PF13472"/>
    </source>
</evidence>
<comment type="caution">
    <text evidence="5">The sequence shown here is derived from an EMBL/GenBank/DDBJ whole genome shotgun (WGS) entry which is preliminary data.</text>
</comment>
<dbReference type="AlphaFoldDB" id="A0A2W4JQC7"/>
<feature type="transmembrane region" description="Helical" evidence="2">
    <location>
        <begin position="12"/>
        <end position="34"/>
    </location>
</feature>
<reference evidence="4" key="2">
    <citation type="submission" date="2018-05" db="EMBL/GenBank/DDBJ databases">
        <authorList>
            <person name="Moura L."/>
            <person name="Setubal J.C."/>
        </authorList>
    </citation>
    <scope>NUCLEOTIDE SEQUENCE</scope>
    <source>
        <strain evidence="4">ZC4RG45</strain>
    </source>
</reference>
<evidence type="ECO:0000256" key="1">
    <source>
        <dbReference type="SAM" id="MobiDB-lite"/>
    </source>
</evidence>
<keyword evidence="2" id="KW-1133">Transmembrane helix</keyword>
<dbReference type="STRING" id="1111738.GCA_000427905_01963"/>
<name>A0A2W4JQC7_9PSEU</name>
<dbReference type="Proteomes" id="UP000249324">
    <property type="component" value="Unassembled WGS sequence"/>
</dbReference>
<reference evidence="4 6" key="3">
    <citation type="journal article" date="2021" name="BMC Genomics">
        <title>Genome-resolved metagenome and metatranscriptome analyses of thermophilic composting reveal key bacterial players and their metabolic interactions.</title>
        <authorList>
            <person name="Braga L.P.P."/>
            <person name="Pereira R.V."/>
            <person name="Martins L.F."/>
            <person name="Moura L.M.S."/>
            <person name="Sanchez F.B."/>
            <person name="Patane J.S.L."/>
            <person name="da Silva A.M."/>
            <person name="Setubal J.C."/>
        </authorList>
    </citation>
    <scope>NUCLEOTIDE SEQUENCE [LARGE SCALE GENOMIC DNA]</scope>
    <source>
        <strain evidence="4">ZC4RG45</strain>
    </source>
</reference>
<evidence type="ECO:0000313" key="5">
    <source>
        <dbReference type="EMBL" id="PZN01181.1"/>
    </source>
</evidence>
<feature type="region of interest" description="Disordered" evidence="1">
    <location>
        <begin position="39"/>
        <end position="80"/>
    </location>
</feature>
<reference evidence="5" key="1">
    <citation type="submission" date="2018-05" db="EMBL/GenBank/DDBJ databases">
        <authorList>
            <person name="Lanie J.A."/>
            <person name="Ng W.-L."/>
            <person name="Kazmierczak K.M."/>
            <person name="Andrzejewski T.M."/>
            <person name="Davidsen T.M."/>
            <person name="Wayne K.J."/>
            <person name="Tettelin H."/>
            <person name="Glass J.I."/>
            <person name="Rusch D."/>
            <person name="Podicherti R."/>
            <person name="Tsui H.-C.T."/>
            <person name="Winkler M.E."/>
        </authorList>
    </citation>
    <scope>NUCLEOTIDE SEQUENCE</scope>
    <source>
        <strain evidence="5">ZC4RG45</strain>
    </source>
</reference>
<evidence type="ECO:0000256" key="2">
    <source>
        <dbReference type="SAM" id="Phobius"/>
    </source>
</evidence>
<keyword evidence="2" id="KW-0812">Transmembrane</keyword>
<accession>A0A2W4JQC7</accession>
<feature type="compositionally biased region" description="Polar residues" evidence="1">
    <location>
        <begin position="59"/>
        <end position="73"/>
    </location>
</feature>
<sequence>MPATLAPRRRRVRWWHVAAALGVLAGVLAAIAFLPGEEPAQRKRQGPPGTGPLTVVSIGDSTLSGEGTGTYTPETDGRGGNWCHRSPDAVIHHVDLPGVRRKINLACSGATTELVRLGTARRYTEGSQAAQLRRIAKTHRVTAVVVAVGANDDPRFSARLTDCAKAYWGPTPCTEAMRRDWPQIIERMVPKVVRALQDIRTALADAGYRRGDYQLVLLSYASPVSPDIPESLRSLNGCPFRKSDLEWIRSTGVRELSEGMRRAADEAGARFLDLSRAGEGHEACTGGDDPSSEWFTRLTVRWDDLRDEVRASHAAQESFHANKEGHRQIGRCVSEFLAMPEPRAACLPGDDGDLHAAPTE</sequence>
<organism evidence="5">
    <name type="scientific">Thermocrispum agreste</name>
    <dbReference type="NCBI Taxonomy" id="37925"/>
    <lineage>
        <taxon>Bacteria</taxon>
        <taxon>Bacillati</taxon>
        <taxon>Actinomycetota</taxon>
        <taxon>Actinomycetes</taxon>
        <taxon>Pseudonocardiales</taxon>
        <taxon>Pseudonocardiaceae</taxon>
        <taxon>Thermocrispum</taxon>
    </lineage>
</organism>
<evidence type="ECO:0000313" key="6">
    <source>
        <dbReference type="Proteomes" id="UP000249324"/>
    </source>
</evidence>
<dbReference type="EMBL" id="QGUI02000361">
    <property type="protein sequence ID" value="MFO7194142.1"/>
    <property type="molecule type" value="Genomic_DNA"/>
</dbReference>
<gene>
    <name evidence="5" type="ORF">DIU77_01500</name>
    <name evidence="4" type="ORF">DIU77_018015</name>
</gene>
<reference evidence="4" key="4">
    <citation type="submission" date="2023-08" db="EMBL/GenBank/DDBJ databases">
        <authorList>
            <person name="Guima S.E.S."/>
            <person name="Martins L.F."/>
            <person name="Silva A.M."/>
            <person name="Setubal J.C."/>
        </authorList>
    </citation>
    <scope>NUCLEOTIDE SEQUENCE</scope>
    <source>
        <strain evidence="4">ZC4RG45</strain>
    </source>
</reference>
<proteinExistence type="predicted"/>
<dbReference type="Pfam" id="PF13472">
    <property type="entry name" value="Lipase_GDSL_2"/>
    <property type="match status" value="1"/>
</dbReference>
<dbReference type="InterPro" id="IPR036514">
    <property type="entry name" value="SGNH_hydro_sf"/>
</dbReference>